<dbReference type="Gene3D" id="3.40.50.10140">
    <property type="entry name" value="Toll/interleukin-1 receptor homology (TIR) domain"/>
    <property type="match status" value="1"/>
</dbReference>
<dbReference type="GO" id="GO:0045087">
    <property type="term" value="P:innate immune response"/>
    <property type="evidence" value="ECO:0007669"/>
    <property type="project" value="UniProtKB-KW"/>
</dbReference>
<feature type="transmembrane region" description="Helical" evidence="14">
    <location>
        <begin position="190"/>
        <end position="213"/>
    </location>
</feature>
<keyword evidence="18" id="KW-1185">Reference proteome</keyword>
<protein>
    <submittedName>
        <fullName evidence="17">TLR2 protein</fullName>
    </submittedName>
</protein>
<gene>
    <name evidence="17" type="primary">TLR2</name>
    <name evidence="17" type="ORF">BLAG_LOCUS21257</name>
</gene>
<dbReference type="SUPFAM" id="SSF52058">
    <property type="entry name" value="L domain-like"/>
    <property type="match status" value="1"/>
</dbReference>
<dbReference type="SUPFAM" id="SSF52200">
    <property type="entry name" value="Toll/Interleukin receptor TIR domain"/>
    <property type="match status" value="1"/>
</dbReference>
<evidence type="ECO:0000256" key="6">
    <source>
        <dbReference type="ARBA" id="ARBA00022729"/>
    </source>
</evidence>
<evidence type="ECO:0000256" key="9">
    <source>
        <dbReference type="ARBA" id="ARBA00022989"/>
    </source>
</evidence>
<evidence type="ECO:0000256" key="3">
    <source>
        <dbReference type="ARBA" id="ARBA00022588"/>
    </source>
</evidence>
<keyword evidence="6 15" id="KW-0732">Signal</keyword>
<evidence type="ECO:0000256" key="13">
    <source>
        <dbReference type="ARBA" id="ARBA00023198"/>
    </source>
</evidence>
<dbReference type="GO" id="GO:0005886">
    <property type="term" value="C:plasma membrane"/>
    <property type="evidence" value="ECO:0007669"/>
    <property type="project" value="TreeGrafter"/>
</dbReference>
<dbReference type="InterPro" id="IPR003591">
    <property type="entry name" value="Leu-rich_rpt_typical-subtyp"/>
</dbReference>
<dbReference type="InterPro" id="IPR035897">
    <property type="entry name" value="Toll_tir_struct_dom_sf"/>
</dbReference>
<dbReference type="Gene3D" id="3.80.10.10">
    <property type="entry name" value="Ribonuclease Inhibitor"/>
    <property type="match status" value="1"/>
</dbReference>
<dbReference type="PROSITE" id="PS50104">
    <property type="entry name" value="TIR"/>
    <property type="match status" value="1"/>
</dbReference>
<comment type="similarity">
    <text evidence="2">Belongs to the Toll-like receptor family.</text>
</comment>
<evidence type="ECO:0000256" key="1">
    <source>
        <dbReference type="ARBA" id="ARBA00004479"/>
    </source>
</evidence>
<dbReference type="EMBL" id="OV696691">
    <property type="protein sequence ID" value="CAH1268251.1"/>
    <property type="molecule type" value="Genomic_DNA"/>
</dbReference>
<dbReference type="OrthoDB" id="1081807at2759"/>
<evidence type="ECO:0000256" key="15">
    <source>
        <dbReference type="SAM" id="SignalP"/>
    </source>
</evidence>
<evidence type="ECO:0000259" key="16">
    <source>
        <dbReference type="PROSITE" id="PS50104"/>
    </source>
</evidence>
<dbReference type="PANTHER" id="PTHR24365">
    <property type="entry name" value="TOLL-LIKE RECEPTOR"/>
    <property type="match status" value="1"/>
</dbReference>
<dbReference type="InterPro" id="IPR001611">
    <property type="entry name" value="Leu-rich_rpt"/>
</dbReference>
<evidence type="ECO:0000256" key="8">
    <source>
        <dbReference type="ARBA" id="ARBA00022859"/>
    </source>
</evidence>
<name>A0A8K0A6A4_BRALA</name>
<comment type="subcellular location">
    <subcellularLocation>
        <location evidence="1">Membrane</location>
        <topology evidence="1">Single-pass type I membrane protein</topology>
    </subcellularLocation>
</comment>
<keyword evidence="11" id="KW-0675">Receptor</keyword>
<dbReference type="FunFam" id="3.40.50.10140:FF:000001">
    <property type="entry name" value="Toll-like receptor 2"/>
    <property type="match status" value="1"/>
</dbReference>
<dbReference type="SMART" id="SM00255">
    <property type="entry name" value="TIR"/>
    <property type="match status" value="1"/>
</dbReference>
<evidence type="ECO:0000256" key="5">
    <source>
        <dbReference type="ARBA" id="ARBA00022692"/>
    </source>
</evidence>
<keyword evidence="9 14" id="KW-1133">Transmembrane helix</keyword>
<proteinExistence type="inferred from homology"/>
<evidence type="ECO:0000256" key="10">
    <source>
        <dbReference type="ARBA" id="ARBA00023136"/>
    </source>
</evidence>
<dbReference type="SMART" id="SM00369">
    <property type="entry name" value="LRR_TYP"/>
    <property type="match status" value="5"/>
</dbReference>
<dbReference type="InterPro" id="IPR000157">
    <property type="entry name" value="TIR_dom"/>
</dbReference>
<keyword evidence="8" id="KW-0391">Immunity</keyword>
<evidence type="ECO:0000256" key="11">
    <source>
        <dbReference type="ARBA" id="ARBA00023170"/>
    </source>
</evidence>
<evidence type="ECO:0000256" key="7">
    <source>
        <dbReference type="ARBA" id="ARBA00022737"/>
    </source>
</evidence>
<dbReference type="AlphaFoldDB" id="A0A8K0A6A4"/>
<dbReference type="PANTHER" id="PTHR24365:SF530">
    <property type="entry name" value="MSTPROX-RELATED"/>
    <property type="match status" value="1"/>
</dbReference>
<reference evidence="17" key="1">
    <citation type="submission" date="2022-01" db="EMBL/GenBank/DDBJ databases">
        <authorList>
            <person name="Braso-Vives M."/>
        </authorList>
    </citation>
    <scope>NUCLEOTIDE SEQUENCE</scope>
</reference>
<evidence type="ECO:0000256" key="2">
    <source>
        <dbReference type="ARBA" id="ARBA00009634"/>
    </source>
</evidence>
<dbReference type="GO" id="GO:0038023">
    <property type="term" value="F:signaling receptor activity"/>
    <property type="evidence" value="ECO:0007669"/>
    <property type="project" value="TreeGrafter"/>
</dbReference>
<dbReference type="Proteomes" id="UP000838412">
    <property type="component" value="Chromosome 6"/>
</dbReference>
<feature type="domain" description="TIR" evidence="16">
    <location>
        <begin position="242"/>
        <end position="384"/>
    </location>
</feature>
<sequence length="396" mass="46703">MSRPWFLLFVCFLLGHSAWMYSVSAIRNDAFPCWSLNKTFVDCSALYLEHVPPLPQTTTSLDFSDNRIHKLANNSFYGLDNLLQLKLCTNGITSMEEQAFANLQQLEELNLKENPLVYIHREVFIPLQSLRKLDLSTVRITAIPEALRMLHNLQDVNLASNRITSANLDIFRDLKNLPLLDYKPDCKSYLGYYTCIVMSTFLFLYTTMTYMMVKYHAYIRYLYQYARGKLRGYQAIPHRHRYEYDVFVSYNNEDIRWVQWELIPHLEEAEPHYRLCIGDRDFLAGRDITTNIVEAIQGSRKTLCLLTQRFVRSGWCTLEFKIAQHRLFEEGEDVLVLVLLEDIPAHVVQRYNRLRQLMSRKTYLVWPEDERARPLFWVRLRKALGVGNVLPYEEDV</sequence>
<keyword evidence="7" id="KW-0677">Repeat</keyword>
<dbReference type="GO" id="GO:0007165">
    <property type="term" value="P:signal transduction"/>
    <property type="evidence" value="ECO:0007669"/>
    <property type="project" value="InterPro"/>
</dbReference>
<feature type="signal peptide" evidence="15">
    <location>
        <begin position="1"/>
        <end position="25"/>
    </location>
</feature>
<dbReference type="InterPro" id="IPR032675">
    <property type="entry name" value="LRR_dom_sf"/>
</dbReference>
<keyword evidence="13" id="KW-0395">Inflammatory response</keyword>
<dbReference type="PRINTS" id="PR01537">
    <property type="entry name" value="INTRLKN1R1F"/>
</dbReference>
<dbReference type="Pfam" id="PF01582">
    <property type="entry name" value="TIR"/>
    <property type="match status" value="1"/>
</dbReference>
<evidence type="ECO:0000256" key="12">
    <source>
        <dbReference type="ARBA" id="ARBA00023180"/>
    </source>
</evidence>
<feature type="chain" id="PRO_5035458586" evidence="15">
    <location>
        <begin position="26"/>
        <end position="396"/>
    </location>
</feature>
<keyword evidence="3" id="KW-0399">Innate immunity</keyword>
<evidence type="ECO:0000313" key="17">
    <source>
        <dbReference type="EMBL" id="CAH1268251.1"/>
    </source>
</evidence>
<accession>A0A8K0A6A4</accession>
<keyword evidence="12" id="KW-0325">Glycoprotein</keyword>
<keyword evidence="4" id="KW-0433">Leucine-rich repeat</keyword>
<dbReference type="Pfam" id="PF13855">
    <property type="entry name" value="LRR_8"/>
    <property type="match status" value="1"/>
</dbReference>
<evidence type="ECO:0000313" key="18">
    <source>
        <dbReference type="Proteomes" id="UP000838412"/>
    </source>
</evidence>
<organism evidence="17 18">
    <name type="scientific">Branchiostoma lanceolatum</name>
    <name type="common">Common lancelet</name>
    <name type="synonym">Amphioxus lanceolatum</name>
    <dbReference type="NCBI Taxonomy" id="7740"/>
    <lineage>
        <taxon>Eukaryota</taxon>
        <taxon>Metazoa</taxon>
        <taxon>Chordata</taxon>
        <taxon>Cephalochordata</taxon>
        <taxon>Leptocardii</taxon>
        <taxon>Amphioxiformes</taxon>
        <taxon>Branchiostomatidae</taxon>
        <taxon>Branchiostoma</taxon>
    </lineage>
</organism>
<keyword evidence="10 14" id="KW-0472">Membrane</keyword>
<evidence type="ECO:0000256" key="14">
    <source>
        <dbReference type="SAM" id="Phobius"/>
    </source>
</evidence>
<evidence type="ECO:0000256" key="4">
    <source>
        <dbReference type="ARBA" id="ARBA00022614"/>
    </source>
</evidence>
<keyword evidence="5 14" id="KW-0812">Transmembrane</keyword>